<dbReference type="EMBL" id="RAVZ01000581">
    <property type="protein sequence ID" value="RKG69095.1"/>
    <property type="molecule type" value="Genomic_DNA"/>
</dbReference>
<accession>A0A3A8HEF4</accession>
<reference evidence="2" key="1">
    <citation type="submission" date="2018-09" db="EMBL/GenBank/DDBJ databases">
        <authorList>
            <person name="Livingstone P.G."/>
            <person name="Whitworth D.E."/>
        </authorList>
    </citation>
    <scope>NUCLEOTIDE SEQUENCE [LARGE SCALE GENOMIC DNA]</scope>
    <source>
        <strain evidence="2">CA054A</strain>
    </source>
</reference>
<dbReference type="OrthoDB" id="5383257at2"/>
<gene>
    <name evidence="1" type="ORF">D7V88_40330</name>
</gene>
<name>A0A3A8HEF4_9BACT</name>
<comment type="caution">
    <text evidence="1">The sequence shown here is derived from an EMBL/GenBank/DDBJ whole genome shotgun (WGS) entry which is preliminary data.</text>
</comment>
<proteinExistence type="predicted"/>
<sequence>MRVSGTEVFTMTVYDRYRSLLHKLALVRARAPGGDSPEVDALLDTMDEVWDAMSEGERAAMERERERLIHELPPDEHSVPA</sequence>
<dbReference type="AlphaFoldDB" id="A0A3A8HEF4"/>
<organism evidence="1 2">
    <name type="scientific">Corallococcus terminator</name>
    <dbReference type="NCBI Taxonomy" id="2316733"/>
    <lineage>
        <taxon>Bacteria</taxon>
        <taxon>Pseudomonadati</taxon>
        <taxon>Myxococcota</taxon>
        <taxon>Myxococcia</taxon>
        <taxon>Myxococcales</taxon>
        <taxon>Cystobacterineae</taxon>
        <taxon>Myxococcaceae</taxon>
        <taxon>Corallococcus</taxon>
    </lineage>
</organism>
<dbReference type="Proteomes" id="UP000268094">
    <property type="component" value="Unassembled WGS sequence"/>
</dbReference>
<evidence type="ECO:0000313" key="1">
    <source>
        <dbReference type="EMBL" id="RKG69095.1"/>
    </source>
</evidence>
<protein>
    <submittedName>
        <fullName evidence="1">Uncharacterized protein</fullName>
    </submittedName>
</protein>
<keyword evidence="2" id="KW-1185">Reference proteome</keyword>
<evidence type="ECO:0000313" key="2">
    <source>
        <dbReference type="Proteomes" id="UP000268094"/>
    </source>
</evidence>